<organism evidence="1 2">
    <name type="scientific">Nelumbo nucifera</name>
    <name type="common">Sacred lotus</name>
    <dbReference type="NCBI Taxonomy" id="4432"/>
    <lineage>
        <taxon>Eukaryota</taxon>
        <taxon>Viridiplantae</taxon>
        <taxon>Streptophyta</taxon>
        <taxon>Embryophyta</taxon>
        <taxon>Tracheophyta</taxon>
        <taxon>Spermatophyta</taxon>
        <taxon>Magnoliopsida</taxon>
        <taxon>Proteales</taxon>
        <taxon>Nelumbonaceae</taxon>
        <taxon>Nelumbo</taxon>
    </lineage>
</organism>
<name>A0A822ZB16_NELNU</name>
<reference evidence="1 2" key="1">
    <citation type="journal article" date="2020" name="Mol. Biol. Evol.">
        <title>Distinct Expression and Methylation Patterns for Genes with Different Fates following a Single Whole-Genome Duplication in Flowering Plants.</title>
        <authorList>
            <person name="Shi T."/>
            <person name="Rahmani R.S."/>
            <person name="Gugger P.F."/>
            <person name="Wang M."/>
            <person name="Li H."/>
            <person name="Zhang Y."/>
            <person name="Li Z."/>
            <person name="Wang Q."/>
            <person name="Van de Peer Y."/>
            <person name="Marchal K."/>
            <person name="Chen J."/>
        </authorList>
    </citation>
    <scope>NUCLEOTIDE SEQUENCE [LARGE SCALE GENOMIC DNA]</scope>
    <source>
        <tissue evidence="1">Leaf</tissue>
    </source>
</reference>
<protein>
    <submittedName>
        <fullName evidence="1">Uncharacterized protein</fullName>
    </submittedName>
</protein>
<dbReference type="Proteomes" id="UP000607653">
    <property type="component" value="Unassembled WGS sequence"/>
</dbReference>
<dbReference type="EMBL" id="DUZY01000005">
    <property type="protein sequence ID" value="DAD40811.1"/>
    <property type="molecule type" value="Genomic_DNA"/>
</dbReference>
<keyword evidence="2" id="KW-1185">Reference proteome</keyword>
<evidence type="ECO:0000313" key="1">
    <source>
        <dbReference type="EMBL" id="DAD40811.1"/>
    </source>
</evidence>
<proteinExistence type="predicted"/>
<evidence type="ECO:0000313" key="2">
    <source>
        <dbReference type="Proteomes" id="UP000607653"/>
    </source>
</evidence>
<comment type="caution">
    <text evidence="1">The sequence shown here is derived from an EMBL/GenBank/DDBJ whole genome shotgun (WGS) entry which is preliminary data.</text>
</comment>
<sequence length="30" mass="3493">MDFFSFLYMIQLPYHCMIPIEKLAAACPAK</sequence>
<gene>
    <name evidence="1" type="ORF">HUJ06_015134</name>
</gene>
<accession>A0A822ZB16</accession>
<dbReference type="AlphaFoldDB" id="A0A822ZB16"/>